<dbReference type="SUPFAM" id="SSF53850">
    <property type="entry name" value="Periplasmic binding protein-like II"/>
    <property type="match status" value="1"/>
</dbReference>
<name>A0AAU8CZK4_9HYPH</name>
<dbReference type="RefSeq" id="WP_353646100.1">
    <property type="nucleotide sequence ID" value="NZ_CP159254.1"/>
</dbReference>
<sequence length="89" mass="9110">MVKADSPFVKPADLAGKKVALDDIGSTSGHLCPSQLLSDYGVDPKTGIEVTHTSHAVAHEALKRGDVEAIGVNFTAAIARENPGVSATG</sequence>
<evidence type="ECO:0000313" key="1">
    <source>
        <dbReference type="EMBL" id="XCG51835.1"/>
    </source>
</evidence>
<geneLocation type="plasmid" evidence="1">
    <name>pMk2240C</name>
</geneLocation>
<accession>A0AAU8CZK4</accession>
<gene>
    <name evidence="1" type="ORF">ABVK50_28690</name>
</gene>
<reference evidence="1" key="1">
    <citation type="submission" date="2024-06" db="EMBL/GenBank/DDBJ databases">
        <title>Mesorhizobium karijinii sp. nov., a symbiont of the iconic Swainsona formosa from arid Australia.</title>
        <authorList>
            <person name="Hill Y.J."/>
            <person name="Watkin E.L.J."/>
            <person name="O'Hara G.W."/>
            <person name="Terpolilli J."/>
            <person name="Tye M.L."/>
            <person name="Kohlmeier M.G."/>
        </authorList>
    </citation>
    <scope>NUCLEOTIDE SEQUENCE</scope>
    <source>
        <strain evidence="1">WSM2240</strain>
        <plasmid evidence="1">pMk2240C</plasmid>
    </source>
</reference>
<protein>
    <submittedName>
        <fullName evidence="1">PhnD/SsuA/transferrin family substrate-binding protein</fullName>
    </submittedName>
</protein>
<dbReference type="AlphaFoldDB" id="A0AAU8CZK4"/>
<proteinExistence type="predicted"/>
<keyword evidence="1" id="KW-0614">Plasmid</keyword>
<dbReference type="Pfam" id="PF12974">
    <property type="entry name" value="Phosphonate-bd"/>
    <property type="match status" value="1"/>
</dbReference>
<dbReference type="EMBL" id="CP159254">
    <property type="protein sequence ID" value="XCG51835.1"/>
    <property type="molecule type" value="Genomic_DNA"/>
</dbReference>
<organism evidence="1">
    <name type="scientific">Mesorhizobium sp. WSM2240</name>
    <dbReference type="NCBI Taxonomy" id="3228851"/>
    <lineage>
        <taxon>Bacteria</taxon>
        <taxon>Pseudomonadati</taxon>
        <taxon>Pseudomonadota</taxon>
        <taxon>Alphaproteobacteria</taxon>
        <taxon>Hyphomicrobiales</taxon>
        <taxon>Phyllobacteriaceae</taxon>
        <taxon>Mesorhizobium</taxon>
    </lineage>
</organism>
<dbReference type="Gene3D" id="3.40.190.10">
    <property type="entry name" value="Periplasmic binding protein-like II"/>
    <property type="match status" value="1"/>
</dbReference>